<dbReference type="RefSeq" id="WP_003117612.1">
    <property type="nucleotide sequence ID" value="NZ_CAADKL010000041.1"/>
</dbReference>
<dbReference type="AlphaFoldDB" id="A0A8G6A3H4"/>
<protein>
    <recommendedName>
        <fullName evidence="3">KAP NTPase domain-containing protein</fullName>
    </recommendedName>
</protein>
<dbReference type="Gene3D" id="3.40.50.300">
    <property type="entry name" value="P-loop containing nucleotide triphosphate hydrolases"/>
    <property type="match status" value="1"/>
</dbReference>
<gene>
    <name evidence="1" type="ORF">GUL26_03845</name>
</gene>
<evidence type="ECO:0000313" key="2">
    <source>
        <dbReference type="Proteomes" id="UP000644192"/>
    </source>
</evidence>
<sequence length="581" mass="65234">MSVQQVSSALERFISEQEAKAIVLKGDWGTGKTYLWDSVLKQKKEKISRRKYSYVSLFGLSNLSDLKRGIFENVVSSETADVSGDFRSLMENVAGVGQALDRAFRKGVKVTAEAASIPFVKGLGGVVDAVSFASVSDSLICIDDYERKSPGLSGREILGLISHLVEKKNCSVILILNQGQIAGDAAEYLQFSEKVFDYEVEFSPTAEEAANIVFNYDDGYERKIIENSLILGISNIRLLKKIKYFSGALKSVLEEYPDAVSNQVINTLTLAVWSIYSSDPDKISISAIREFGGGGFERFFEEAMEGEDSEVISPKNKSSNLLRKYGFLSCDELDDAVISLVEKGYLDEVGLRGLAEKAAENVRHSEDIQLLQETWGVYRCSFRNNEEELVAGFERAIAACLNKMSVMDLDSICSIYRGLRRVDRLEQVVNSYLEGLREQGVVVDRREIFRWPRDIYLSEALTAYIDSSRVAKSFGDYIVPYAGTNGLDRDDYLSLSRCEVDDFYNFFVGADSENLHSWISFCLGFATIRASDDESQRAFEQIFVRAFEAMLRIRAESNLNTLRTDVYMSYQDAYDALVRKD</sequence>
<dbReference type="Proteomes" id="UP000644192">
    <property type="component" value="Unassembled WGS sequence"/>
</dbReference>
<evidence type="ECO:0000313" key="1">
    <source>
        <dbReference type="EMBL" id="MZZ11372.1"/>
    </source>
</evidence>
<comment type="caution">
    <text evidence="1">The sequence shown here is derived from an EMBL/GenBank/DDBJ whole genome shotgun (WGS) entry which is preliminary data.</text>
</comment>
<evidence type="ECO:0008006" key="3">
    <source>
        <dbReference type="Google" id="ProtNLM"/>
    </source>
</evidence>
<organism evidence="1 2">
    <name type="scientific">Pseudomonas aeruginosa</name>
    <dbReference type="NCBI Taxonomy" id="287"/>
    <lineage>
        <taxon>Bacteria</taxon>
        <taxon>Pseudomonadati</taxon>
        <taxon>Pseudomonadota</taxon>
        <taxon>Gammaproteobacteria</taxon>
        <taxon>Pseudomonadales</taxon>
        <taxon>Pseudomonadaceae</taxon>
        <taxon>Pseudomonas</taxon>
    </lineage>
</organism>
<dbReference type="InterPro" id="IPR027417">
    <property type="entry name" value="P-loop_NTPase"/>
</dbReference>
<reference evidence="1" key="1">
    <citation type="submission" date="2020-01" db="EMBL/GenBank/DDBJ databases">
        <title>Bacteria Cultured from War Wounds Associated with the Conflict in Eastern Ukraine.</title>
        <authorList>
            <person name="Snesrud E."/>
            <person name="Galac M.R."/>
            <person name="Mc Gann P."/>
            <person name="Valentine K."/>
            <person name="Viacheslav K."/>
        </authorList>
    </citation>
    <scope>NUCLEOTIDE SEQUENCE</scope>
    <source>
        <strain evidence="1">VNMU148</strain>
    </source>
</reference>
<proteinExistence type="predicted"/>
<name>A0A8G6A3H4_PSEAI</name>
<dbReference type="EMBL" id="WXZT01000001">
    <property type="protein sequence ID" value="MZZ11372.1"/>
    <property type="molecule type" value="Genomic_DNA"/>
</dbReference>
<accession>A0A8G6A3H4</accession>
<dbReference type="SUPFAM" id="SSF52540">
    <property type="entry name" value="P-loop containing nucleoside triphosphate hydrolases"/>
    <property type="match status" value="1"/>
</dbReference>